<organism evidence="1 2">
    <name type="scientific">Paenibacillus qinlingensis</name>
    <dbReference type="NCBI Taxonomy" id="1837343"/>
    <lineage>
        <taxon>Bacteria</taxon>
        <taxon>Bacillati</taxon>
        <taxon>Bacillota</taxon>
        <taxon>Bacilli</taxon>
        <taxon>Bacillales</taxon>
        <taxon>Paenibacillaceae</taxon>
        <taxon>Paenibacillus</taxon>
    </lineage>
</organism>
<keyword evidence="2" id="KW-1185">Reference proteome</keyword>
<evidence type="ECO:0000313" key="2">
    <source>
        <dbReference type="Proteomes" id="UP001267290"/>
    </source>
</evidence>
<comment type="caution">
    <text evidence="1">The sequence shown here is derived from an EMBL/GenBank/DDBJ whole genome shotgun (WGS) entry which is preliminary data.</text>
</comment>
<dbReference type="EMBL" id="JAVDSB010000004">
    <property type="protein sequence ID" value="MDR6551874.1"/>
    <property type="molecule type" value="Genomic_DNA"/>
</dbReference>
<sequence length="39" mass="4438">MRKLVLFMHVSLDGYASDSNGGLIGFRTTRNLRNTPRRS</sequence>
<evidence type="ECO:0000313" key="1">
    <source>
        <dbReference type="EMBL" id="MDR6551874.1"/>
    </source>
</evidence>
<dbReference type="Proteomes" id="UP001267290">
    <property type="component" value="Unassembled WGS sequence"/>
</dbReference>
<protein>
    <recommendedName>
        <fullName evidence="3">Dihydrofolate reductase</fullName>
    </recommendedName>
</protein>
<name>A0ABU1NWL4_9BACL</name>
<reference evidence="1 2" key="1">
    <citation type="submission" date="2023-07" db="EMBL/GenBank/DDBJ databases">
        <title>Sorghum-associated microbial communities from plants grown in Nebraska, USA.</title>
        <authorList>
            <person name="Schachtman D."/>
        </authorList>
    </citation>
    <scope>NUCLEOTIDE SEQUENCE [LARGE SCALE GENOMIC DNA]</scope>
    <source>
        <strain evidence="1 2">CC258</strain>
    </source>
</reference>
<proteinExistence type="predicted"/>
<evidence type="ECO:0008006" key="3">
    <source>
        <dbReference type="Google" id="ProtNLM"/>
    </source>
</evidence>
<gene>
    <name evidence="1" type="ORF">J2736_003063</name>
</gene>
<accession>A0ABU1NWL4</accession>